<dbReference type="InterPro" id="IPR044925">
    <property type="entry name" value="His-Me_finger_sf"/>
</dbReference>
<dbReference type="Gene3D" id="3.90.75.10">
    <property type="entry name" value="Homing Intron 3 (I-ppo) Encoded Endonuclease, Chain A"/>
    <property type="match status" value="1"/>
</dbReference>
<evidence type="ECO:0000313" key="3">
    <source>
        <dbReference type="EMBL" id="QXN74309.1"/>
    </source>
</evidence>
<dbReference type="Pfam" id="PF13392">
    <property type="entry name" value="HNH_3"/>
    <property type="match status" value="1"/>
</dbReference>
<dbReference type="SUPFAM" id="SSF54060">
    <property type="entry name" value="His-Me finger endonucleases"/>
    <property type="match status" value="1"/>
</dbReference>
<evidence type="ECO:0000259" key="2">
    <source>
        <dbReference type="Pfam" id="PF13392"/>
    </source>
</evidence>
<feature type="compositionally biased region" description="Basic and acidic residues" evidence="1">
    <location>
        <begin position="130"/>
        <end position="139"/>
    </location>
</feature>
<feature type="region of interest" description="Disordered" evidence="1">
    <location>
        <begin position="110"/>
        <end position="152"/>
    </location>
</feature>
<keyword evidence="3" id="KW-0540">Nuclease</keyword>
<dbReference type="EMBL" id="MZ322021">
    <property type="protein sequence ID" value="QXN74309.1"/>
    <property type="molecule type" value="Genomic_DNA"/>
</dbReference>
<reference evidence="3 4" key="1">
    <citation type="submission" date="2021-05" db="EMBL/GenBank/DDBJ databases">
        <authorList>
            <person name="Bhalla S."/>
            <person name="Clase K."/>
            <person name="Cornely K."/>
            <person name="Forsyth M.H."/>
            <person name="Gosselin S."/>
            <person name="Jensen A."/>
            <person name="Nieto F."/>
            <person name="Tarbox B."/>
            <person name="Butela K.A."/>
            <person name="Garlena R.A."/>
            <person name="Russell D.A."/>
            <person name="Jacobs-Sera D."/>
            <person name="Hatfull G.F."/>
        </authorList>
    </citation>
    <scope>NUCLEOTIDE SEQUENCE [LARGE SCALE GENOMIC DNA]</scope>
</reference>
<dbReference type="GO" id="GO:0004519">
    <property type="term" value="F:endonuclease activity"/>
    <property type="evidence" value="ECO:0007669"/>
    <property type="project" value="UniProtKB-KW"/>
</dbReference>
<dbReference type="InterPro" id="IPR003615">
    <property type="entry name" value="HNH_nuc"/>
</dbReference>
<keyword evidence="3" id="KW-0255">Endonuclease</keyword>
<gene>
    <name evidence="3" type="primary">94</name>
    <name evidence="3" type="ORF">SEA_CAFASSO_94</name>
</gene>
<keyword evidence="3" id="KW-0378">Hydrolase</keyword>
<proteinExistence type="predicted"/>
<sequence>MNPTVGSLSERDRRRFASKVALPTTPGGCLLWTASLDRYGYGQFAEARQPDGTRRIRKAHQIAWEIAHGTPNAEGLEIDHTCENRACVNVLHLEPVTHPENMRRHAERSTHCNSGAHRWDQQTPLVKPGGGRECRPCRNERKRQRYAQTGVR</sequence>
<dbReference type="Proteomes" id="UP000827554">
    <property type="component" value="Segment"/>
</dbReference>
<keyword evidence="4" id="KW-1185">Reference proteome</keyword>
<organism evidence="3 4">
    <name type="scientific">Gordonia phage Cafasso</name>
    <dbReference type="NCBI Taxonomy" id="2851095"/>
    <lineage>
        <taxon>Viruses</taxon>
        <taxon>Duplodnaviria</taxon>
        <taxon>Heunggongvirae</taxon>
        <taxon>Uroviricota</taxon>
        <taxon>Caudoviricetes</taxon>
        <taxon>Kruegerviridae</taxon>
        <taxon>Cafassovirus</taxon>
        <taxon>Cafassovirus cafasso</taxon>
    </lineage>
</organism>
<accession>A0AAE7SG43</accession>
<dbReference type="InterPro" id="IPR044930">
    <property type="entry name" value="Homing_endonuclease_His-Me"/>
</dbReference>
<evidence type="ECO:0000313" key="4">
    <source>
        <dbReference type="Proteomes" id="UP000827554"/>
    </source>
</evidence>
<feature type="domain" description="HNH nuclease" evidence="2">
    <location>
        <begin position="57"/>
        <end position="103"/>
    </location>
</feature>
<protein>
    <submittedName>
        <fullName evidence="3">HNH endonuclease</fullName>
    </submittedName>
</protein>
<name>A0AAE7SG43_9CAUD</name>
<evidence type="ECO:0000256" key="1">
    <source>
        <dbReference type="SAM" id="MobiDB-lite"/>
    </source>
</evidence>